<evidence type="ECO:0000313" key="2">
    <source>
        <dbReference type="EMBL" id="CAE7388267.1"/>
    </source>
</evidence>
<sequence>MFLFCSLKQALAHCALTGAVQSQDLAIVGFGTVGSYFPVTGTVALSTFSHLATVGALRSLTSTVLGGEAAPTWDLHRWSSRFQGWRMLAPTALRSSEFDMWGVAVLLVVLPMLLQAGFPNACAGPVVPGTSVVATRHLLRPCHCTARVAHAHPFSSAPCPSQMVLFLCSFPWLQAGPLYSWISLGLYPESMAEALQSLASRCRLHARPGTLQLFLQSCSK</sequence>
<dbReference type="Proteomes" id="UP000604046">
    <property type="component" value="Unassembled WGS sequence"/>
</dbReference>
<keyword evidence="1" id="KW-0732">Signal</keyword>
<reference evidence="2" key="1">
    <citation type="submission" date="2021-02" db="EMBL/GenBank/DDBJ databases">
        <authorList>
            <person name="Dougan E. K."/>
            <person name="Rhodes N."/>
            <person name="Thang M."/>
            <person name="Chan C."/>
        </authorList>
    </citation>
    <scope>NUCLEOTIDE SEQUENCE</scope>
</reference>
<feature type="signal peptide" evidence="1">
    <location>
        <begin position="1"/>
        <end position="22"/>
    </location>
</feature>
<dbReference type="AlphaFoldDB" id="A0A812Q241"/>
<dbReference type="EMBL" id="CAJNDS010002237">
    <property type="protein sequence ID" value="CAE7388267.1"/>
    <property type="molecule type" value="Genomic_DNA"/>
</dbReference>
<feature type="chain" id="PRO_5032931934" evidence="1">
    <location>
        <begin position="23"/>
        <end position="220"/>
    </location>
</feature>
<keyword evidence="3" id="KW-1185">Reference proteome</keyword>
<gene>
    <name evidence="2" type="ORF">SNAT2548_LOCUS21172</name>
</gene>
<accession>A0A812Q241</accession>
<name>A0A812Q241_9DINO</name>
<evidence type="ECO:0000256" key="1">
    <source>
        <dbReference type="SAM" id="SignalP"/>
    </source>
</evidence>
<protein>
    <submittedName>
        <fullName evidence="2">Uncharacterized protein</fullName>
    </submittedName>
</protein>
<proteinExistence type="predicted"/>
<comment type="caution">
    <text evidence="2">The sequence shown here is derived from an EMBL/GenBank/DDBJ whole genome shotgun (WGS) entry which is preliminary data.</text>
</comment>
<evidence type="ECO:0000313" key="3">
    <source>
        <dbReference type="Proteomes" id="UP000604046"/>
    </source>
</evidence>
<organism evidence="2 3">
    <name type="scientific">Symbiodinium natans</name>
    <dbReference type="NCBI Taxonomy" id="878477"/>
    <lineage>
        <taxon>Eukaryota</taxon>
        <taxon>Sar</taxon>
        <taxon>Alveolata</taxon>
        <taxon>Dinophyceae</taxon>
        <taxon>Suessiales</taxon>
        <taxon>Symbiodiniaceae</taxon>
        <taxon>Symbiodinium</taxon>
    </lineage>
</organism>